<dbReference type="AlphaFoldDB" id="A0A837DB23"/>
<comment type="similarity">
    <text evidence="2 6">Belongs to the class-I pyridoxal-phosphate-dependent aminotransferase family.</text>
</comment>
<dbReference type="GO" id="GO:0008483">
    <property type="term" value="F:transaminase activity"/>
    <property type="evidence" value="ECO:0007669"/>
    <property type="project" value="UniProtKB-KW"/>
</dbReference>
<evidence type="ECO:0000259" key="7">
    <source>
        <dbReference type="Pfam" id="PF00155"/>
    </source>
</evidence>
<protein>
    <recommendedName>
        <fullName evidence="6">Aminotransferase</fullName>
        <ecNumber evidence="6">2.6.1.-</ecNumber>
    </recommendedName>
</protein>
<dbReference type="EC" id="2.6.1.-" evidence="6"/>
<dbReference type="Gene3D" id="3.40.640.10">
    <property type="entry name" value="Type I PLP-dependent aspartate aminotransferase-like (Major domain)"/>
    <property type="match status" value="1"/>
</dbReference>
<accession>A0A837DB23</accession>
<reference evidence="8 9" key="1">
    <citation type="submission" date="2014-10" db="EMBL/GenBank/DDBJ databases">
        <title>Genome sequence of Micropolyspora internatus JCM3315.</title>
        <authorList>
            <person name="Shin S.-K."/>
            <person name="Yi H."/>
        </authorList>
    </citation>
    <scope>NUCLEOTIDE SEQUENCE [LARGE SCALE GENOMIC DNA]</scope>
    <source>
        <strain evidence="8 9">JCM 3315</strain>
    </source>
</reference>
<evidence type="ECO:0000256" key="6">
    <source>
        <dbReference type="RuleBase" id="RU000481"/>
    </source>
</evidence>
<comment type="cofactor">
    <cofactor evidence="1 6">
        <name>pyridoxal 5'-phosphate</name>
        <dbReference type="ChEBI" id="CHEBI:597326"/>
    </cofactor>
</comment>
<evidence type="ECO:0000256" key="3">
    <source>
        <dbReference type="ARBA" id="ARBA00022576"/>
    </source>
</evidence>
<dbReference type="Pfam" id="PF00155">
    <property type="entry name" value="Aminotran_1_2"/>
    <property type="match status" value="1"/>
</dbReference>
<keyword evidence="4 6" id="KW-0808">Transferase</keyword>
<dbReference type="RefSeq" id="WP_037311193.1">
    <property type="nucleotide sequence ID" value="NZ_FOWS01000006.1"/>
</dbReference>
<keyword evidence="5" id="KW-0663">Pyridoxal phosphate</keyword>
<dbReference type="CDD" id="cd00609">
    <property type="entry name" value="AAT_like"/>
    <property type="match status" value="1"/>
</dbReference>
<dbReference type="InterPro" id="IPR015421">
    <property type="entry name" value="PyrdxlP-dep_Trfase_major"/>
</dbReference>
<gene>
    <name evidence="8" type="ORF">MINT15_25360</name>
</gene>
<evidence type="ECO:0000256" key="4">
    <source>
        <dbReference type="ARBA" id="ARBA00022679"/>
    </source>
</evidence>
<evidence type="ECO:0000256" key="5">
    <source>
        <dbReference type="ARBA" id="ARBA00022898"/>
    </source>
</evidence>
<dbReference type="SUPFAM" id="SSF53383">
    <property type="entry name" value="PLP-dependent transferases"/>
    <property type="match status" value="1"/>
</dbReference>
<dbReference type="GO" id="GO:0030170">
    <property type="term" value="F:pyridoxal phosphate binding"/>
    <property type="evidence" value="ECO:0007669"/>
    <property type="project" value="InterPro"/>
</dbReference>
<dbReference type="PANTHER" id="PTHR46383">
    <property type="entry name" value="ASPARTATE AMINOTRANSFERASE"/>
    <property type="match status" value="1"/>
</dbReference>
<dbReference type="InterPro" id="IPR004839">
    <property type="entry name" value="Aminotransferase_I/II_large"/>
</dbReference>
<dbReference type="InterPro" id="IPR015424">
    <property type="entry name" value="PyrdxlP-dep_Trfase"/>
</dbReference>
<dbReference type="PROSITE" id="PS00105">
    <property type="entry name" value="AA_TRANSFER_CLASS_1"/>
    <property type="match status" value="1"/>
</dbReference>
<proteinExistence type="inferred from homology"/>
<name>A0A837DB23_9PSEU</name>
<dbReference type="EMBL" id="JRZE01000005">
    <property type="protein sequence ID" value="KHF43811.1"/>
    <property type="molecule type" value="Genomic_DNA"/>
</dbReference>
<evidence type="ECO:0000313" key="8">
    <source>
        <dbReference type="EMBL" id="KHF43811.1"/>
    </source>
</evidence>
<dbReference type="InterPro" id="IPR015422">
    <property type="entry name" value="PyrdxlP-dep_Trfase_small"/>
</dbReference>
<dbReference type="GO" id="GO:0006520">
    <property type="term" value="P:amino acid metabolic process"/>
    <property type="evidence" value="ECO:0007669"/>
    <property type="project" value="InterPro"/>
</dbReference>
<keyword evidence="3 6" id="KW-0032">Aminotransferase</keyword>
<organism evidence="8 9">
    <name type="scientific">Saccharomonospora viridis</name>
    <dbReference type="NCBI Taxonomy" id="1852"/>
    <lineage>
        <taxon>Bacteria</taxon>
        <taxon>Bacillati</taxon>
        <taxon>Actinomycetota</taxon>
        <taxon>Actinomycetes</taxon>
        <taxon>Pseudonocardiales</taxon>
        <taxon>Pseudonocardiaceae</taxon>
        <taxon>Saccharomonospora</taxon>
    </lineage>
</organism>
<evidence type="ECO:0000313" key="9">
    <source>
        <dbReference type="Proteomes" id="UP000030848"/>
    </source>
</evidence>
<dbReference type="InterPro" id="IPR050596">
    <property type="entry name" value="AspAT/PAT-like"/>
</dbReference>
<dbReference type="InterPro" id="IPR004838">
    <property type="entry name" value="NHTrfase_class1_PyrdxlP-BS"/>
</dbReference>
<evidence type="ECO:0000256" key="2">
    <source>
        <dbReference type="ARBA" id="ARBA00007441"/>
    </source>
</evidence>
<comment type="caution">
    <text evidence="8">The sequence shown here is derived from an EMBL/GenBank/DDBJ whole genome shotgun (WGS) entry which is preliminary data.</text>
</comment>
<evidence type="ECO:0000256" key="1">
    <source>
        <dbReference type="ARBA" id="ARBA00001933"/>
    </source>
</evidence>
<feature type="domain" description="Aminotransferase class I/classII large" evidence="7">
    <location>
        <begin position="35"/>
        <end position="371"/>
    </location>
</feature>
<dbReference type="Proteomes" id="UP000030848">
    <property type="component" value="Unassembled WGS sequence"/>
</dbReference>
<sequence length="415" mass="44283">MTRHSATLAINERLQARRAAGEKVLHLGFGEAGLPVLPQVGEVLANAVQRNGYGPVAGSERVRTAAAGYFTRRGLDTDPEQMLLAPGSKALLFGLLAALPGDVVLPRPSWVSYAAQAALVGKNVIGVPVPPEAGGVPDPEQLEARLSDAVARGGRPGVLVVTLPDNPTGTVAAPELVARVCEIAERYGLTVISDEIYRDLRTTEEFRSPAEFLPGQVVITGGLSKNMALGGYRIGFARLPEREHSSRLREELIGVASEVWSSLAAPMQEVAAWVLDEPEEVTAHIAASRRLHSAVSSAVHEVFVQAGAVCRAPQGPFYLYPDLEAFRPTLADRAIGTGHELAEYLLEEHGVGVLAGAEFGDDPTALRMRVATSLLYGDSEAQRWEALRSSDPVSLPWISASLEHLREALDALAKP</sequence>
<dbReference type="Gene3D" id="3.90.1150.10">
    <property type="entry name" value="Aspartate Aminotransferase, domain 1"/>
    <property type="match status" value="1"/>
</dbReference>
<dbReference type="PANTHER" id="PTHR46383:SF1">
    <property type="entry name" value="ASPARTATE AMINOTRANSFERASE"/>
    <property type="match status" value="1"/>
</dbReference>
<dbReference type="OrthoDB" id="2192472at2"/>